<dbReference type="Pfam" id="PF08362">
    <property type="entry name" value="TetR_C_3"/>
    <property type="match status" value="1"/>
</dbReference>
<dbReference type="PRINTS" id="PR00455">
    <property type="entry name" value="HTHTETR"/>
</dbReference>
<accession>A0A1G7B9L2</accession>
<dbReference type="InterPro" id="IPR050109">
    <property type="entry name" value="HTH-type_TetR-like_transc_reg"/>
</dbReference>
<proteinExistence type="predicted"/>
<gene>
    <name evidence="4" type="ORF">SAMN04488071_2426</name>
</gene>
<reference evidence="4 5" key="1">
    <citation type="submission" date="2016-10" db="EMBL/GenBank/DDBJ databases">
        <authorList>
            <person name="de Groot N.N."/>
        </authorList>
    </citation>
    <scope>NUCLEOTIDE SEQUENCE [LARGE SCALE GENOMIC DNA]</scope>
    <source>
        <strain evidence="4 5">CGMCC 1.9109</strain>
    </source>
</reference>
<dbReference type="Proteomes" id="UP000183685">
    <property type="component" value="Unassembled WGS sequence"/>
</dbReference>
<keyword evidence="1 2" id="KW-0238">DNA-binding</keyword>
<dbReference type="GO" id="GO:0003677">
    <property type="term" value="F:DNA binding"/>
    <property type="evidence" value="ECO:0007669"/>
    <property type="project" value="UniProtKB-UniRule"/>
</dbReference>
<dbReference type="AlphaFoldDB" id="A0A1G7B9L2"/>
<dbReference type="InterPro" id="IPR009057">
    <property type="entry name" value="Homeodomain-like_sf"/>
</dbReference>
<feature type="domain" description="HTH tetR-type" evidence="3">
    <location>
        <begin position="15"/>
        <end position="75"/>
    </location>
</feature>
<sequence>MTKKEESGHKSGIRRENVAKILAAAETVFAEKGFKGASVGLIAERAGVPKPNVYYYFGAKEDLYKRVIEGVCSIWLHAADTFDETEDPAEAIRTYVSSKMDLARNRPHGSRLWAIEMASGAPFLQEYLTGTVKPWLESREAVLERWMSEGKLSPVKARYLFYMIWATTQNYADFEAQINVMNDGKPLDDEQFEEAKETVIALILTSVGL</sequence>
<dbReference type="InterPro" id="IPR001647">
    <property type="entry name" value="HTH_TetR"/>
</dbReference>
<dbReference type="GO" id="GO:0045892">
    <property type="term" value="P:negative regulation of DNA-templated transcription"/>
    <property type="evidence" value="ECO:0007669"/>
    <property type="project" value="InterPro"/>
</dbReference>
<dbReference type="Gene3D" id="1.10.357.10">
    <property type="entry name" value="Tetracycline Repressor, domain 2"/>
    <property type="match status" value="1"/>
</dbReference>
<dbReference type="PANTHER" id="PTHR30328:SF54">
    <property type="entry name" value="HTH-TYPE TRANSCRIPTIONAL REPRESSOR SCO4008"/>
    <property type="match status" value="1"/>
</dbReference>
<dbReference type="InterPro" id="IPR036271">
    <property type="entry name" value="Tet_transcr_reg_TetR-rel_C_sf"/>
</dbReference>
<dbReference type="SUPFAM" id="SSF46689">
    <property type="entry name" value="Homeodomain-like"/>
    <property type="match status" value="1"/>
</dbReference>
<keyword evidence="5" id="KW-1185">Reference proteome</keyword>
<dbReference type="Gene3D" id="1.10.10.60">
    <property type="entry name" value="Homeodomain-like"/>
    <property type="match status" value="1"/>
</dbReference>
<dbReference type="Pfam" id="PF00440">
    <property type="entry name" value="TetR_N"/>
    <property type="match status" value="1"/>
</dbReference>
<name>A0A1G7B9L2_9PROT</name>
<dbReference type="PANTHER" id="PTHR30328">
    <property type="entry name" value="TRANSCRIPTIONAL REPRESSOR"/>
    <property type="match status" value="1"/>
</dbReference>
<organism evidence="4 5">
    <name type="scientific">Kordiimonas lacus</name>
    <dbReference type="NCBI Taxonomy" id="637679"/>
    <lineage>
        <taxon>Bacteria</taxon>
        <taxon>Pseudomonadati</taxon>
        <taxon>Pseudomonadota</taxon>
        <taxon>Alphaproteobacteria</taxon>
        <taxon>Kordiimonadales</taxon>
        <taxon>Kordiimonadaceae</taxon>
        <taxon>Kordiimonas</taxon>
    </lineage>
</organism>
<feature type="DNA-binding region" description="H-T-H motif" evidence="2">
    <location>
        <begin position="38"/>
        <end position="57"/>
    </location>
</feature>
<dbReference type="STRING" id="637679.GCA_001550055_03591"/>
<dbReference type="PROSITE" id="PS50977">
    <property type="entry name" value="HTH_TETR_2"/>
    <property type="match status" value="1"/>
</dbReference>
<evidence type="ECO:0000259" key="3">
    <source>
        <dbReference type="PROSITE" id="PS50977"/>
    </source>
</evidence>
<protein>
    <submittedName>
        <fullName evidence="4">Transcriptional regulator, TetR family</fullName>
    </submittedName>
</protein>
<dbReference type="RefSeq" id="WP_068307521.1">
    <property type="nucleotide sequence ID" value="NZ_DAIOMO010000005.1"/>
</dbReference>
<dbReference type="EMBL" id="FNAK01000005">
    <property type="protein sequence ID" value="SDE23808.1"/>
    <property type="molecule type" value="Genomic_DNA"/>
</dbReference>
<evidence type="ECO:0000256" key="1">
    <source>
        <dbReference type="ARBA" id="ARBA00023125"/>
    </source>
</evidence>
<evidence type="ECO:0000313" key="4">
    <source>
        <dbReference type="EMBL" id="SDE23808.1"/>
    </source>
</evidence>
<evidence type="ECO:0000313" key="5">
    <source>
        <dbReference type="Proteomes" id="UP000183685"/>
    </source>
</evidence>
<dbReference type="OrthoDB" id="2356263at2"/>
<evidence type="ECO:0000256" key="2">
    <source>
        <dbReference type="PROSITE-ProRule" id="PRU00335"/>
    </source>
</evidence>
<dbReference type="SUPFAM" id="SSF48498">
    <property type="entry name" value="Tetracyclin repressor-like, C-terminal domain"/>
    <property type="match status" value="1"/>
</dbReference>
<dbReference type="InterPro" id="IPR013573">
    <property type="entry name" value="Tscrpt_reg_YcdC_C"/>
</dbReference>